<dbReference type="Pfam" id="PF00668">
    <property type="entry name" value="Condensation"/>
    <property type="match status" value="1"/>
</dbReference>
<dbReference type="GO" id="GO:0043041">
    <property type="term" value="P:amino acid activation for nonribosomal peptide biosynthetic process"/>
    <property type="evidence" value="ECO:0007669"/>
    <property type="project" value="TreeGrafter"/>
</dbReference>
<dbReference type="InterPro" id="IPR001242">
    <property type="entry name" value="Condensation_dom"/>
</dbReference>
<dbReference type="EMBL" id="LLXE01000529">
    <property type="protein sequence ID" value="KUM56218.1"/>
    <property type="molecule type" value="Genomic_DNA"/>
</dbReference>
<dbReference type="PANTHER" id="PTHR45527:SF3">
    <property type="entry name" value="SIDEROPHORE SYNTHETASE (EUROFUNG)"/>
    <property type="match status" value="1"/>
</dbReference>
<organism evidence="4 5">
    <name type="scientific">Penicillium freii</name>
    <dbReference type="NCBI Taxonomy" id="48697"/>
    <lineage>
        <taxon>Eukaryota</taxon>
        <taxon>Fungi</taxon>
        <taxon>Dikarya</taxon>
        <taxon>Ascomycota</taxon>
        <taxon>Pezizomycotina</taxon>
        <taxon>Eurotiomycetes</taxon>
        <taxon>Eurotiomycetidae</taxon>
        <taxon>Eurotiales</taxon>
        <taxon>Aspergillaceae</taxon>
        <taxon>Penicillium</taxon>
    </lineage>
</organism>
<dbReference type="InterPro" id="IPR023213">
    <property type="entry name" value="CAT-like_dom_sf"/>
</dbReference>
<dbReference type="GO" id="GO:0031177">
    <property type="term" value="F:phosphopantetheine binding"/>
    <property type="evidence" value="ECO:0007669"/>
    <property type="project" value="TreeGrafter"/>
</dbReference>
<sequence length="481" mass="54154">MMPHDWAMDGIQRTSVHQQIAASLNISQTEIEDVYQCTPLQEALITLSTVGSAAYVKRIVLSLRSDIDLPKFRSAVQDVVRATSILRTRIVQCADIGFVQVVLNESIQWSSENGTLEEFLERGQAERWDIGDPLLRHSLIVDSQTRARWFVWTIHHAIYDGWSFPIMAEHVSKRYNDEPIEPTLQYNDFVRHILQSDSDQHGAYWRSSLAGNSYTQFPLLPNQSYMPNMDSTFEQYCRPLQKEQGITRTTILHAAWAITLRQFHGMGDAIFGTILSGRNEPIPGIRGLIGPTVATVPVRVKFDVGDTVQEYLEKLQNDSEARKTFGQCGLHAISKLSDDAKRACSFQTLFVAQPGEESHAVRNGVGAWQRVEADIGRSSYALTIQCFLNRTGTRVVAAFDSSILEIWRAQRLIQQLCFVVEQLSRSDRSQLVSDFIGVVAADDLQKIWKWNAAVPAPVETRVHDIIAENAREQPLALAICA</sequence>
<accession>A0A101M8Z2</accession>
<comment type="similarity">
    <text evidence="2">Belongs to the NRP synthetase family.</text>
</comment>
<dbReference type="Gene3D" id="3.30.559.30">
    <property type="entry name" value="Nonribosomal peptide synthetase, condensation domain"/>
    <property type="match status" value="1"/>
</dbReference>
<dbReference type="GO" id="GO:0005737">
    <property type="term" value="C:cytoplasm"/>
    <property type="evidence" value="ECO:0007669"/>
    <property type="project" value="TreeGrafter"/>
</dbReference>
<dbReference type="Gene3D" id="3.30.559.10">
    <property type="entry name" value="Chloramphenicol acetyltransferase-like domain"/>
    <property type="match status" value="1"/>
</dbReference>
<evidence type="ECO:0000256" key="2">
    <source>
        <dbReference type="ARBA" id="ARBA00029454"/>
    </source>
</evidence>
<dbReference type="AlphaFoldDB" id="A0A101M8Z2"/>
<protein>
    <recommendedName>
        <fullName evidence="3">Condensation domain-containing protein</fullName>
    </recommendedName>
</protein>
<comment type="caution">
    <text evidence="4">The sequence shown here is derived from an EMBL/GenBank/DDBJ whole genome shotgun (WGS) entry which is preliminary data.</text>
</comment>
<evidence type="ECO:0000313" key="5">
    <source>
        <dbReference type="Proteomes" id="UP000055045"/>
    </source>
</evidence>
<reference evidence="4 5" key="1">
    <citation type="submission" date="2015-10" db="EMBL/GenBank/DDBJ databases">
        <title>Genome sequencing of Penicillium freii.</title>
        <authorList>
            <person name="Nguyen H.D."/>
            <person name="Visagie C.M."/>
            <person name="Seifert K.A."/>
        </authorList>
    </citation>
    <scope>NUCLEOTIDE SEQUENCE [LARGE SCALE GENOMIC DNA]</scope>
    <source>
        <strain evidence="4 5">DAOM 242723</strain>
    </source>
</reference>
<dbReference type="OrthoDB" id="416786at2759"/>
<dbReference type="STRING" id="48697.A0A101M8Z2"/>
<proteinExistence type="inferred from homology"/>
<name>A0A101M8Z2_PENFR</name>
<dbReference type="SUPFAM" id="SSF52777">
    <property type="entry name" value="CoA-dependent acyltransferases"/>
    <property type="match status" value="2"/>
</dbReference>
<evidence type="ECO:0000259" key="3">
    <source>
        <dbReference type="Pfam" id="PF00668"/>
    </source>
</evidence>
<keyword evidence="5" id="KW-1185">Reference proteome</keyword>
<dbReference type="CDD" id="cd19545">
    <property type="entry name" value="FUM14_C_NRPS-like"/>
    <property type="match status" value="1"/>
</dbReference>
<evidence type="ECO:0000313" key="4">
    <source>
        <dbReference type="EMBL" id="KUM56218.1"/>
    </source>
</evidence>
<dbReference type="Proteomes" id="UP000055045">
    <property type="component" value="Unassembled WGS sequence"/>
</dbReference>
<dbReference type="GO" id="GO:0044550">
    <property type="term" value="P:secondary metabolite biosynthetic process"/>
    <property type="evidence" value="ECO:0007669"/>
    <property type="project" value="TreeGrafter"/>
</dbReference>
<feature type="domain" description="Condensation" evidence="3">
    <location>
        <begin position="32"/>
        <end position="424"/>
    </location>
</feature>
<keyword evidence="1" id="KW-0436">Ligase</keyword>
<dbReference type="GO" id="GO:0016874">
    <property type="term" value="F:ligase activity"/>
    <property type="evidence" value="ECO:0007669"/>
    <property type="project" value="UniProtKB-KW"/>
</dbReference>
<dbReference type="PANTHER" id="PTHR45527">
    <property type="entry name" value="NONRIBOSOMAL PEPTIDE SYNTHETASE"/>
    <property type="match status" value="1"/>
</dbReference>
<gene>
    <name evidence="4" type="ORF">ACN42_g11003</name>
</gene>
<evidence type="ECO:0000256" key="1">
    <source>
        <dbReference type="ARBA" id="ARBA00022598"/>
    </source>
</evidence>